<feature type="transmembrane region" description="Helical" evidence="7">
    <location>
        <begin position="402"/>
        <end position="424"/>
    </location>
</feature>
<feature type="region of interest" description="Disordered" evidence="6">
    <location>
        <begin position="204"/>
        <end position="236"/>
    </location>
</feature>
<evidence type="ECO:0000313" key="9">
    <source>
        <dbReference type="EMBL" id="KAJ2891993.1"/>
    </source>
</evidence>
<evidence type="ECO:0000256" key="7">
    <source>
        <dbReference type="SAM" id="Phobius"/>
    </source>
</evidence>
<dbReference type="InterPro" id="IPR004331">
    <property type="entry name" value="SPX_dom"/>
</dbReference>
<evidence type="ECO:0000313" key="10">
    <source>
        <dbReference type="Proteomes" id="UP001201980"/>
    </source>
</evidence>
<dbReference type="AlphaFoldDB" id="A0AAD5RGB6"/>
<dbReference type="CDD" id="cd14474">
    <property type="entry name" value="SPX_YDR089W"/>
    <property type="match status" value="1"/>
</dbReference>
<sequence>MKYGENITRISVPKWNIHNVDYNPLKNYIKANTKRDDSKAKAIAIPGQPDTARAQFEEQLFEDLCQEHHRVSLFVRTKSEELSRRLQHASNQIHHLALRCNQSSRASSRRYSKLLRYEQELLKIGDDINNLPRFASAQTEAFRKIIKKYRKWTGSSTLGDRFKHNVLADPHSFTHMELSHLKTQFENIVDDIRSILANVSSAVTPVDADGPTSSRRPSTSGNEATTIPHQGNRDQQRYWNEYEDGSEAGDAVYEIYVVAGEDDDMFPSWVTKPFTNISSWLTRKGLQQYDEEQLRAPLLNAETSSLSYAATAAGTPSQEDSDDDDKDDDDDEGVSSTDEFLGGYEPYYASLPSINDQKIEGFKNMALSRATLGLLLISSVLLIVAAILISTGRHKLMVEVDVGVTIGVATALACSFIGLAMFLVRTDRKETAEAAVVWTWFTIVCGGSGALLVQVADRLT</sequence>
<dbReference type="GO" id="GO:0006799">
    <property type="term" value="P:polyphosphate biosynthetic process"/>
    <property type="evidence" value="ECO:0007669"/>
    <property type="project" value="UniProtKB-ARBA"/>
</dbReference>
<evidence type="ECO:0000256" key="5">
    <source>
        <dbReference type="ARBA" id="ARBA00023136"/>
    </source>
</evidence>
<reference evidence="9" key="1">
    <citation type="submission" date="2022-07" db="EMBL/GenBank/DDBJ databases">
        <title>Draft genome sequence of Zalerion maritima ATCC 34329, a (micro)plastics degrading marine fungus.</title>
        <authorList>
            <person name="Paco A."/>
            <person name="Goncalves M.F.M."/>
            <person name="Rocha-Santos T.A.P."/>
            <person name="Alves A."/>
        </authorList>
    </citation>
    <scope>NUCLEOTIDE SEQUENCE</scope>
    <source>
        <strain evidence="9">ATCC 34329</strain>
    </source>
</reference>
<evidence type="ECO:0000256" key="3">
    <source>
        <dbReference type="ARBA" id="ARBA00022692"/>
    </source>
</evidence>
<dbReference type="PANTHER" id="PTHR46140:SF1">
    <property type="entry name" value="VACUOLAR TRANSPORTER CHAPERONE COMPLEX SUBUNIT 4-RELATED"/>
    <property type="match status" value="1"/>
</dbReference>
<feature type="compositionally biased region" description="Acidic residues" evidence="6">
    <location>
        <begin position="319"/>
        <end position="333"/>
    </location>
</feature>
<feature type="region of interest" description="Disordered" evidence="6">
    <location>
        <begin position="309"/>
        <end position="341"/>
    </location>
</feature>
<feature type="transmembrane region" description="Helical" evidence="7">
    <location>
        <begin position="372"/>
        <end position="390"/>
    </location>
</feature>
<proteinExistence type="predicted"/>
<gene>
    <name evidence="9" type="ORF">MKZ38_010459</name>
</gene>
<feature type="domain" description="SPX" evidence="8">
    <location>
        <begin position="1"/>
        <end position="163"/>
    </location>
</feature>
<keyword evidence="4 7" id="KW-1133">Transmembrane helix</keyword>
<keyword evidence="10" id="KW-1185">Reference proteome</keyword>
<feature type="transmembrane region" description="Helical" evidence="7">
    <location>
        <begin position="436"/>
        <end position="456"/>
    </location>
</feature>
<evidence type="ECO:0000256" key="4">
    <source>
        <dbReference type="ARBA" id="ARBA00022989"/>
    </source>
</evidence>
<evidence type="ECO:0000256" key="2">
    <source>
        <dbReference type="ARBA" id="ARBA00022554"/>
    </source>
</evidence>
<feature type="compositionally biased region" description="Polar residues" evidence="6">
    <location>
        <begin position="211"/>
        <end position="229"/>
    </location>
</feature>
<feature type="compositionally biased region" description="Polar residues" evidence="6">
    <location>
        <begin position="309"/>
        <end position="318"/>
    </location>
</feature>
<protein>
    <recommendedName>
        <fullName evidence="8">SPX domain-containing protein</fullName>
    </recommendedName>
</protein>
<comment type="subcellular location">
    <subcellularLocation>
        <location evidence="1">Vacuole membrane</location>
        <topology evidence="1">Multi-pass membrane protein</topology>
    </subcellularLocation>
</comment>
<dbReference type="PANTHER" id="PTHR46140">
    <property type="entry name" value="VACUOLAR TRANSPORTER CHAPERONE 1-RELATED"/>
    <property type="match status" value="1"/>
</dbReference>
<evidence type="ECO:0000256" key="6">
    <source>
        <dbReference type="SAM" id="MobiDB-lite"/>
    </source>
</evidence>
<dbReference type="GO" id="GO:0005774">
    <property type="term" value="C:vacuolar membrane"/>
    <property type="evidence" value="ECO:0007669"/>
    <property type="project" value="UniProtKB-SubCell"/>
</dbReference>
<evidence type="ECO:0000259" key="8">
    <source>
        <dbReference type="PROSITE" id="PS51382"/>
    </source>
</evidence>
<dbReference type="Proteomes" id="UP001201980">
    <property type="component" value="Unassembled WGS sequence"/>
</dbReference>
<keyword evidence="2" id="KW-0926">Vacuole</keyword>
<keyword evidence="3 7" id="KW-0812">Transmembrane</keyword>
<organism evidence="9 10">
    <name type="scientific">Zalerion maritima</name>
    <dbReference type="NCBI Taxonomy" id="339359"/>
    <lineage>
        <taxon>Eukaryota</taxon>
        <taxon>Fungi</taxon>
        <taxon>Dikarya</taxon>
        <taxon>Ascomycota</taxon>
        <taxon>Pezizomycotina</taxon>
        <taxon>Sordariomycetes</taxon>
        <taxon>Lulworthiomycetidae</taxon>
        <taxon>Lulworthiales</taxon>
        <taxon>Lulworthiaceae</taxon>
        <taxon>Zalerion</taxon>
    </lineage>
</organism>
<keyword evidence="5 7" id="KW-0472">Membrane</keyword>
<dbReference type="InterPro" id="IPR051572">
    <property type="entry name" value="VTC_Complex_Subunit"/>
</dbReference>
<accession>A0AAD5RGB6</accession>
<evidence type="ECO:0000256" key="1">
    <source>
        <dbReference type="ARBA" id="ARBA00004128"/>
    </source>
</evidence>
<name>A0AAD5RGB6_9PEZI</name>
<comment type="caution">
    <text evidence="9">The sequence shown here is derived from an EMBL/GenBank/DDBJ whole genome shotgun (WGS) entry which is preliminary data.</text>
</comment>
<dbReference type="EMBL" id="JAKWBI020000923">
    <property type="protein sequence ID" value="KAJ2891993.1"/>
    <property type="molecule type" value="Genomic_DNA"/>
</dbReference>
<dbReference type="PROSITE" id="PS51382">
    <property type="entry name" value="SPX"/>
    <property type="match status" value="1"/>
</dbReference>